<accession>A0A7R8CGF0</accession>
<evidence type="ECO:0000313" key="2">
    <source>
        <dbReference type="Proteomes" id="UP000675881"/>
    </source>
</evidence>
<keyword evidence="2" id="KW-1185">Reference proteome</keyword>
<dbReference type="PANTHER" id="PTHR45807:SF7">
    <property type="entry name" value="TYROSINE-PROTEIN KINASE HOPSCOTCH"/>
    <property type="match status" value="1"/>
</dbReference>
<dbReference type="GO" id="GO:0005126">
    <property type="term" value="F:cytokine receptor binding"/>
    <property type="evidence" value="ECO:0007669"/>
    <property type="project" value="TreeGrafter"/>
</dbReference>
<reference evidence="1" key="1">
    <citation type="submission" date="2021-02" db="EMBL/GenBank/DDBJ databases">
        <authorList>
            <person name="Bekaert M."/>
        </authorList>
    </citation>
    <scope>NUCLEOTIDE SEQUENCE</scope>
    <source>
        <strain evidence="1">IoA-00</strain>
    </source>
</reference>
<dbReference type="EC" id="2.7.10.2" evidence="1"/>
<dbReference type="Gene3D" id="1.10.510.10">
    <property type="entry name" value="Transferase(Phosphotransferase) domain 1"/>
    <property type="match status" value="1"/>
</dbReference>
<dbReference type="GO" id="GO:0007259">
    <property type="term" value="P:cell surface receptor signaling pathway via JAK-STAT"/>
    <property type="evidence" value="ECO:0007669"/>
    <property type="project" value="TreeGrafter"/>
</dbReference>
<dbReference type="SUPFAM" id="SSF56112">
    <property type="entry name" value="Protein kinase-like (PK-like)"/>
    <property type="match status" value="1"/>
</dbReference>
<dbReference type="InterPro" id="IPR001245">
    <property type="entry name" value="Ser-Thr/Tyr_kinase_cat_dom"/>
</dbReference>
<name>A0A7R8CGF0_LEPSM</name>
<dbReference type="OrthoDB" id="1915767at2759"/>
<dbReference type="Pfam" id="PF07714">
    <property type="entry name" value="PK_Tyr_Ser-Thr"/>
    <property type="match status" value="1"/>
</dbReference>
<dbReference type="InterPro" id="IPR011009">
    <property type="entry name" value="Kinase-like_dom_sf"/>
</dbReference>
<dbReference type="PANTHER" id="PTHR45807">
    <property type="entry name" value="TYROSINE-PROTEIN KINASE HOPSCOTCH"/>
    <property type="match status" value="1"/>
</dbReference>
<dbReference type="GO" id="GO:0030154">
    <property type="term" value="P:cell differentiation"/>
    <property type="evidence" value="ECO:0007669"/>
    <property type="project" value="TreeGrafter"/>
</dbReference>
<dbReference type="EMBL" id="HG994590">
    <property type="protein sequence ID" value="CAF2810164.1"/>
    <property type="molecule type" value="Genomic_DNA"/>
</dbReference>
<gene>
    <name evidence="1" type="ORF">LSAA_3065</name>
</gene>
<dbReference type="GO" id="GO:0005829">
    <property type="term" value="C:cytosol"/>
    <property type="evidence" value="ECO:0007669"/>
    <property type="project" value="TreeGrafter"/>
</dbReference>
<dbReference type="GO" id="GO:0005524">
    <property type="term" value="F:ATP binding"/>
    <property type="evidence" value="ECO:0007669"/>
    <property type="project" value="InterPro"/>
</dbReference>
<dbReference type="InterPro" id="IPR000719">
    <property type="entry name" value="Prot_kinase_dom"/>
</dbReference>
<organism evidence="1 2">
    <name type="scientific">Lepeophtheirus salmonis</name>
    <name type="common">Salmon louse</name>
    <name type="synonym">Caligus salmonis</name>
    <dbReference type="NCBI Taxonomy" id="72036"/>
    <lineage>
        <taxon>Eukaryota</taxon>
        <taxon>Metazoa</taxon>
        <taxon>Ecdysozoa</taxon>
        <taxon>Arthropoda</taxon>
        <taxon>Crustacea</taxon>
        <taxon>Multicrustacea</taxon>
        <taxon>Hexanauplia</taxon>
        <taxon>Copepoda</taxon>
        <taxon>Siphonostomatoida</taxon>
        <taxon>Caligidae</taxon>
        <taxon>Lepeophtheirus</taxon>
    </lineage>
</organism>
<keyword evidence="1" id="KW-0808">Transferase</keyword>
<protein>
    <submittedName>
        <fullName evidence="1">JAK2</fullName>
        <ecNumber evidence="1">2.7.10.2</ecNumber>
    </submittedName>
</protein>
<sequence length="457" mass="52179">MEVRYYNEEDDMGLYQPTTSKAAEFVISDICQYVLSMHPQAKYLFNLRNISSGTWLTPDKLIQERQILELRLRFKVPGPDRLLSIDPRAFQYFYLQVREDFKKGLVINERTWNGPDPQSSSTSLWFPVIEIKSATKLTSLTILIHMLSKSLTLKETLKNLSSYTPKGLWLDSVDRLFGQTFSNVTRIDRGSELSQVTLFVTAPFLSALDTTVEKDPELRLLEEGHKKTKDDFLVCTVEDICNISAGSSEEIQIFALELGRCLHPSEFDKDSGLLLCRSIRRLQTDVAMKMLKKRAALPMYGRDSGLNLENTLTLVHWMNSLENNSESIKEIELIEAAAGLARALWYLTEQRIVHGNIRCKSVFVRMREEDSFKVKLGDPGISDHSLEKDAFWLPPEVFSSFINTSLTILPEYPEIDTWAYSTTLWEIFAYGQSPHTQFPEFTGNKIANLIIGGEKTS</sequence>
<dbReference type="GO" id="GO:0035556">
    <property type="term" value="P:intracellular signal transduction"/>
    <property type="evidence" value="ECO:0007669"/>
    <property type="project" value="TreeGrafter"/>
</dbReference>
<evidence type="ECO:0000313" key="1">
    <source>
        <dbReference type="EMBL" id="CAF2810164.1"/>
    </source>
</evidence>
<proteinExistence type="predicted"/>
<dbReference type="AlphaFoldDB" id="A0A7R8CGF0"/>
<dbReference type="PROSITE" id="PS50011">
    <property type="entry name" value="PROTEIN_KINASE_DOM"/>
    <property type="match status" value="1"/>
</dbReference>
<dbReference type="GO" id="GO:0019221">
    <property type="term" value="P:cytokine-mediated signaling pathway"/>
    <property type="evidence" value="ECO:0007669"/>
    <property type="project" value="TreeGrafter"/>
</dbReference>
<dbReference type="InterPro" id="IPR051286">
    <property type="entry name" value="JAK"/>
</dbReference>
<dbReference type="Proteomes" id="UP000675881">
    <property type="component" value="Chromosome 11"/>
</dbReference>
<dbReference type="GO" id="GO:0004715">
    <property type="term" value="F:non-membrane spanning protein tyrosine kinase activity"/>
    <property type="evidence" value="ECO:0007669"/>
    <property type="project" value="UniProtKB-EC"/>
</dbReference>